<dbReference type="EMBL" id="VXIT01000005">
    <property type="protein sequence ID" value="KAA6412359.1"/>
    <property type="molecule type" value="Genomic_DNA"/>
</dbReference>
<dbReference type="SUPFAM" id="SSF103473">
    <property type="entry name" value="MFS general substrate transporter"/>
    <property type="match status" value="1"/>
</dbReference>
<sequence length="145" mass="15203">MTALGSIFSPLSSTIYLPTLNTLSSSLHVSIVRINFTVTSYMIFQGLAPMFFGDFADMAGQRPAYTIAFTIYFFANLGLALQNSYAGLFILRALQSTGSSGTIALGNGVMADIVTSAERGSYIGWVQSGAQIGPALAPTIGGVLT</sequence>
<keyword evidence="4 6" id="KW-1133">Transmembrane helix</keyword>
<evidence type="ECO:0000313" key="8">
    <source>
        <dbReference type="EMBL" id="KAA6412359.1"/>
    </source>
</evidence>
<dbReference type="OrthoDB" id="2441642at2759"/>
<dbReference type="InterPro" id="IPR036259">
    <property type="entry name" value="MFS_trans_sf"/>
</dbReference>
<protein>
    <submittedName>
        <fullName evidence="8">Major facilitator superfamily general substrate transporter</fullName>
    </submittedName>
</protein>
<evidence type="ECO:0000256" key="3">
    <source>
        <dbReference type="ARBA" id="ARBA00022692"/>
    </source>
</evidence>
<dbReference type="PANTHER" id="PTHR23502:SF51">
    <property type="entry name" value="QUINIDINE RESISTANCE PROTEIN 1-RELATED"/>
    <property type="match status" value="1"/>
</dbReference>
<proteinExistence type="predicted"/>
<comment type="caution">
    <text evidence="8">The sequence shown here is derived from an EMBL/GenBank/DDBJ whole genome shotgun (WGS) entry which is preliminary data.</text>
</comment>
<feature type="transmembrane region" description="Helical" evidence="6">
    <location>
        <begin position="34"/>
        <end position="52"/>
    </location>
</feature>
<name>A0A5M8PTK6_9LECA</name>
<keyword evidence="2" id="KW-0813">Transport</keyword>
<evidence type="ECO:0000256" key="4">
    <source>
        <dbReference type="ARBA" id="ARBA00022989"/>
    </source>
</evidence>
<reference evidence="8 9" key="1">
    <citation type="submission" date="2019-09" db="EMBL/GenBank/DDBJ databases">
        <title>The hologenome of the rock-dwelling lichen Lasallia pustulata.</title>
        <authorList>
            <person name="Greshake Tzovaras B."/>
            <person name="Segers F."/>
            <person name="Bicker A."/>
            <person name="Dal Grande F."/>
            <person name="Otte J."/>
            <person name="Hankeln T."/>
            <person name="Schmitt I."/>
            <person name="Ebersberger I."/>
        </authorList>
    </citation>
    <scope>NUCLEOTIDE SEQUENCE [LARGE SCALE GENOMIC DNA]</scope>
    <source>
        <strain evidence="8">A1-1</strain>
    </source>
</reference>
<keyword evidence="5 6" id="KW-0472">Membrane</keyword>
<comment type="subcellular location">
    <subcellularLocation>
        <location evidence="1">Membrane</location>
        <topology evidence="1">Multi-pass membrane protein</topology>
    </subcellularLocation>
</comment>
<feature type="domain" description="Major facilitator superfamily (MFS) profile" evidence="7">
    <location>
        <begin position="1"/>
        <end position="145"/>
    </location>
</feature>
<dbReference type="GO" id="GO:0022857">
    <property type="term" value="F:transmembrane transporter activity"/>
    <property type="evidence" value="ECO:0007669"/>
    <property type="project" value="InterPro"/>
</dbReference>
<dbReference type="PANTHER" id="PTHR23502">
    <property type="entry name" value="MAJOR FACILITATOR SUPERFAMILY"/>
    <property type="match status" value="1"/>
</dbReference>
<keyword evidence="3 6" id="KW-0812">Transmembrane</keyword>
<dbReference type="AlphaFoldDB" id="A0A5M8PTK6"/>
<accession>A0A5M8PTK6</accession>
<dbReference type="PROSITE" id="PS50850">
    <property type="entry name" value="MFS"/>
    <property type="match status" value="1"/>
</dbReference>
<dbReference type="Gene3D" id="1.20.1720.10">
    <property type="entry name" value="Multidrug resistance protein D"/>
    <property type="match status" value="1"/>
</dbReference>
<evidence type="ECO:0000256" key="1">
    <source>
        <dbReference type="ARBA" id="ARBA00004141"/>
    </source>
</evidence>
<dbReference type="Proteomes" id="UP000324767">
    <property type="component" value="Unassembled WGS sequence"/>
</dbReference>
<evidence type="ECO:0000256" key="6">
    <source>
        <dbReference type="SAM" id="Phobius"/>
    </source>
</evidence>
<dbReference type="Pfam" id="PF07690">
    <property type="entry name" value="MFS_1"/>
    <property type="match status" value="1"/>
</dbReference>
<dbReference type="InterPro" id="IPR020846">
    <property type="entry name" value="MFS_dom"/>
</dbReference>
<feature type="transmembrane region" description="Helical" evidence="6">
    <location>
        <begin position="64"/>
        <end position="91"/>
    </location>
</feature>
<evidence type="ECO:0000313" key="9">
    <source>
        <dbReference type="Proteomes" id="UP000324767"/>
    </source>
</evidence>
<evidence type="ECO:0000259" key="7">
    <source>
        <dbReference type="PROSITE" id="PS50850"/>
    </source>
</evidence>
<evidence type="ECO:0000256" key="5">
    <source>
        <dbReference type="ARBA" id="ARBA00023136"/>
    </source>
</evidence>
<gene>
    <name evidence="8" type="ORF">FRX48_03349</name>
</gene>
<organism evidence="8 9">
    <name type="scientific">Lasallia pustulata</name>
    <dbReference type="NCBI Taxonomy" id="136370"/>
    <lineage>
        <taxon>Eukaryota</taxon>
        <taxon>Fungi</taxon>
        <taxon>Dikarya</taxon>
        <taxon>Ascomycota</taxon>
        <taxon>Pezizomycotina</taxon>
        <taxon>Lecanoromycetes</taxon>
        <taxon>OSLEUM clade</taxon>
        <taxon>Umbilicariomycetidae</taxon>
        <taxon>Umbilicariales</taxon>
        <taxon>Umbilicariaceae</taxon>
        <taxon>Lasallia</taxon>
    </lineage>
</organism>
<dbReference type="GO" id="GO:0005886">
    <property type="term" value="C:plasma membrane"/>
    <property type="evidence" value="ECO:0007669"/>
    <property type="project" value="TreeGrafter"/>
</dbReference>
<evidence type="ECO:0000256" key="2">
    <source>
        <dbReference type="ARBA" id="ARBA00022448"/>
    </source>
</evidence>
<dbReference type="InterPro" id="IPR011701">
    <property type="entry name" value="MFS"/>
</dbReference>